<dbReference type="InterPro" id="IPR050961">
    <property type="entry name" value="BolA/IbaG_stress_morph_reg"/>
</dbReference>
<sequence length="103" mass="11359">MSIQQRMRSLLEAEFSPVALDLINESHMHSVPDGSESHFKLVLVSDLFTGLPKVKRHQLVYKVLAELLAGPVHALAMHLYTKEEWGDASTPDSPQCMGGSKSS</sequence>
<dbReference type="SUPFAM" id="SSF82657">
    <property type="entry name" value="BolA-like"/>
    <property type="match status" value="1"/>
</dbReference>
<dbReference type="HOGENOM" id="CLU_109462_3_1_6"/>
<dbReference type="InterPro" id="IPR036065">
    <property type="entry name" value="BolA-like_sf"/>
</dbReference>
<dbReference type="STRING" id="1445510.YC6258_03165"/>
<dbReference type="PANTHER" id="PTHR46229">
    <property type="entry name" value="BOLA TRANSCRIPTION REGULATOR"/>
    <property type="match status" value="1"/>
</dbReference>
<dbReference type="EMBL" id="CP007142">
    <property type="protein sequence ID" value="AJQ95201.1"/>
    <property type="molecule type" value="Genomic_DNA"/>
</dbReference>
<proteinExistence type="inferred from homology"/>
<reference evidence="3 4" key="1">
    <citation type="submission" date="2014-01" db="EMBL/GenBank/DDBJ databases">
        <title>Full genme sequencing of cellulolytic bacterium Gynuella sunshinyii YC6258T gen. nov., sp. nov.</title>
        <authorList>
            <person name="Khan H."/>
            <person name="Chung E.J."/>
            <person name="Chung Y.R."/>
        </authorList>
    </citation>
    <scope>NUCLEOTIDE SEQUENCE [LARGE SCALE GENOMIC DNA]</scope>
    <source>
        <strain evidence="3 4">YC6258</strain>
    </source>
</reference>
<dbReference type="PIRSF" id="PIRSF003113">
    <property type="entry name" value="BolA"/>
    <property type="match status" value="1"/>
</dbReference>
<evidence type="ECO:0000256" key="2">
    <source>
        <dbReference type="RuleBase" id="RU003860"/>
    </source>
</evidence>
<dbReference type="RefSeq" id="WP_044617548.1">
    <property type="nucleotide sequence ID" value="NZ_CP007142.1"/>
</dbReference>
<dbReference type="OrthoDB" id="9801469at2"/>
<evidence type="ECO:0000313" key="3">
    <source>
        <dbReference type="EMBL" id="AJQ95201.1"/>
    </source>
</evidence>
<evidence type="ECO:0000313" key="4">
    <source>
        <dbReference type="Proteomes" id="UP000032266"/>
    </source>
</evidence>
<accession>A0A0C5VLN6</accession>
<dbReference type="AlphaFoldDB" id="A0A0C5VLN6"/>
<dbReference type="PANTHER" id="PTHR46229:SF2">
    <property type="entry name" value="BOLA-LIKE PROTEIN 1"/>
    <property type="match status" value="1"/>
</dbReference>
<protein>
    <recommendedName>
        <fullName evidence="5">Stress-induced morphogen</fullName>
    </recommendedName>
</protein>
<dbReference type="PATRIC" id="fig|1445510.3.peg.3127"/>
<dbReference type="KEGG" id="gsn:YC6258_03165"/>
<comment type="similarity">
    <text evidence="1 2">Belongs to the BolA/IbaG family.</text>
</comment>
<name>A0A0C5VLN6_9GAMM</name>
<dbReference type="Gene3D" id="3.30.300.90">
    <property type="entry name" value="BolA-like"/>
    <property type="match status" value="1"/>
</dbReference>
<dbReference type="GO" id="GO:0005829">
    <property type="term" value="C:cytosol"/>
    <property type="evidence" value="ECO:0007669"/>
    <property type="project" value="TreeGrafter"/>
</dbReference>
<dbReference type="Proteomes" id="UP000032266">
    <property type="component" value="Chromosome"/>
</dbReference>
<dbReference type="InterPro" id="IPR002634">
    <property type="entry name" value="BolA"/>
</dbReference>
<gene>
    <name evidence="3" type="ORF">YC6258_03165</name>
</gene>
<evidence type="ECO:0008006" key="5">
    <source>
        <dbReference type="Google" id="ProtNLM"/>
    </source>
</evidence>
<keyword evidence="4" id="KW-1185">Reference proteome</keyword>
<evidence type="ECO:0000256" key="1">
    <source>
        <dbReference type="ARBA" id="ARBA00005578"/>
    </source>
</evidence>
<organism evidence="3 4">
    <name type="scientific">Gynuella sunshinyii YC6258</name>
    <dbReference type="NCBI Taxonomy" id="1445510"/>
    <lineage>
        <taxon>Bacteria</taxon>
        <taxon>Pseudomonadati</taxon>
        <taxon>Pseudomonadota</taxon>
        <taxon>Gammaproteobacteria</taxon>
        <taxon>Oceanospirillales</taxon>
        <taxon>Saccharospirillaceae</taxon>
        <taxon>Gynuella</taxon>
    </lineage>
</organism>
<dbReference type="GO" id="GO:0006351">
    <property type="term" value="P:DNA-templated transcription"/>
    <property type="evidence" value="ECO:0007669"/>
    <property type="project" value="TreeGrafter"/>
</dbReference>
<dbReference type="Pfam" id="PF01722">
    <property type="entry name" value="BolA"/>
    <property type="match status" value="1"/>
</dbReference>